<protein>
    <recommendedName>
        <fullName evidence="15">FYVE-type domain-containing protein</fullName>
    </recommendedName>
</protein>
<dbReference type="OrthoDB" id="660555at2759"/>
<dbReference type="InterPro" id="IPR011993">
    <property type="entry name" value="PH-like_dom_sf"/>
</dbReference>
<keyword evidence="2" id="KW-0963">Cytoplasm</keyword>
<dbReference type="GO" id="GO:0005737">
    <property type="term" value="C:cytoplasm"/>
    <property type="evidence" value="ECO:0007669"/>
    <property type="project" value="TreeGrafter"/>
</dbReference>
<feature type="domain" description="FYVE-type" evidence="12">
    <location>
        <begin position="353"/>
        <end position="413"/>
    </location>
</feature>
<dbReference type="CDD" id="cd00821">
    <property type="entry name" value="PH"/>
    <property type="match status" value="1"/>
</dbReference>
<feature type="region of interest" description="Disordered" evidence="9">
    <location>
        <begin position="182"/>
        <end position="202"/>
    </location>
</feature>
<dbReference type="SUPFAM" id="SSF57903">
    <property type="entry name" value="FYVE/PHD zinc finger"/>
    <property type="match status" value="1"/>
</dbReference>
<evidence type="ECO:0000256" key="2">
    <source>
        <dbReference type="ARBA" id="ARBA00022490"/>
    </source>
</evidence>
<accession>A0A2P4WXF7</accession>
<dbReference type="Pfam" id="PF00169">
    <property type="entry name" value="PH"/>
    <property type="match status" value="2"/>
</dbReference>
<dbReference type="InterPro" id="IPR000219">
    <property type="entry name" value="DH_dom"/>
</dbReference>
<evidence type="ECO:0000256" key="4">
    <source>
        <dbReference type="ARBA" id="ARBA00022723"/>
    </source>
</evidence>
<evidence type="ECO:0000313" key="14">
    <source>
        <dbReference type="Proteomes" id="UP000237271"/>
    </source>
</evidence>
<dbReference type="SMART" id="SM00233">
    <property type="entry name" value="PH"/>
    <property type="match status" value="2"/>
</dbReference>
<dbReference type="GO" id="GO:0008270">
    <property type="term" value="F:zinc ion binding"/>
    <property type="evidence" value="ECO:0007669"/>
    <property type="project" value="UniProtKB-KW"/>
</dbReference>
<sequence length="423" mass="47167">MPVERIPRYKMLLQELLGSTPPDHVDFSPLQAAIQSVNRVASKIEAISERRENARTLAAVSAKVGIDLTGRHFIRDGMLRKVCRSKVQTYYFVLLEDAMVYGRQGGLHKKFRMIDLWECKVAEDTEAMPGVITTVVNSNNAFCFYSPLKSFILLTDSETDKIGWTTDIRDCIDRNLQGKTHPRRTSVRSEVMADNDEDSSSGYELESGFVIKNGWLNVSGGAVANGSGPSGSNVILSPSNSTSVGKKPRRMWITLTLQTISLGATFKAVQPGETIPIELCEVTPLQHDKCFRLQFLHDTKMRAQTTYVFEALSLAERDEWVRALTHCISGGDELDLRRRSLKAATLAPIFMFDKVSNVCTICTHSFAVYRPRHHCRLCGSLVCGNCSKRRWTLSYSSSKKASRVCDSCAEAAMSITRSIADEM</sequence>
<evidence type="ECO:0000259" key="10">
    <source>
        <dbReference type="PROSITE" id="PS50003"/>
    </source>
</evidence>
<dbReference type="SMART" id="SM00064">
    <property type="entry name" value="FYVE"/>
    <property type="match status" value="1"/>
</dbReference>
<dbReference type="SUPFAM" id="SSF50729">
    <property type="entry name" value="PH domain-like"/>
    <property type="match status" value="2"/>
</dbReference>
<dbReference type="PROSITE" id="PS50010">
    <property type="entry name" value="DH_2"/>
    <property type="match status" value="1"/>
</dbReference>
<dbReference type="GO" id="GO:0005856">
    <property type="term" value="C:cytoskeleton"/>
    <property type="evidence" value="ECO:0007669"/>
    <property type="project" value="UniProtKB-SubCell"/>
</dbReference>
<dbReference type="EMBL" id="NCKW01020408">
    <property type="protein sequence ID" value="POM57993.1"/>
    <property type="molecule type" value="Genomic_DNA"/>
</dbReference>
<dbReference type="SUPFAM" id="SSF48065">
    <property type="entry name" value="DBL homology domain (DH-domain)"/>
    <property type="match status" value="1"/>
</dbReference>
<keyword evidence="4" id="KW-0479">Metal-binding</keyword>
<feature type="domain" description="PH" evidence="10">
    <location>
        <begin position="72"/>
        <end position="329"/>
    </location>
</feature>
<proteinExistence type="predicted"/>
<dbReference type="InterPro" id="IPR035899">
    <property type="entry name" value="DBL_dom_sf"/>
</dbReference>
<dbReference type="InterPro" id="IPR013083">
    <property type="entry name" value="Znf_RING/FYVE/PHD"/>
</dbReference>
<dbReference type="Gene3D" id="2.30.29.30">
    <property type="entry name" value="Pleckstrin-homology domain (PH domain)/Phosphotyrosine-binding domain (PTB)"/>
    <property type="match status" value="2"/>
</dbReference>
<evidence type="ECO:0000256" key="7">
    <source>
        <dbReference type="ARBA" id="ARBA00023212"/>
    </source>
</evidence>
<dbReference type="InterPro" id="IPR011011">
    <property type="entry name" value="Znf_FYVE_PHD"/>
</dbReference>
<evidence type="ECO:0000256" key="5">
    <source>
        <dbReference type="ARBA" id="ARBA00022771"/>
    </source>
</evidence>
<feature type="domain" description="DH" evidence="11">
    <location>
        <begin position="1"/>
        <end position="47"/>
    </location>
</feature>
<dbReference type="InterPro" id="IPR001849">
    <property type="entry name" value="PH_domain"/>
</dbReference>
<evidence type="ECO:0000256" key="9">
    <source>
        <dbReference type="SAM" id="MobiDB-lite"/>
    </source>
</evidence>
<dbReference type="PANTHER" id="PTHR12673:SF263">
    <property type="entry name" value="PLECKSTRIN DOMAIN-CONTAINING PROTEIN"/>
    <property type="match status" value="1"/>
</dbReference>
<evidence type="ECO:0000259" key="12">
    <source>
        <dbReference type="PROSITE" id="PS50178"/>
    </source>
</evidence>
<keyword evidence="7" id="KW-0206">Cytoskeleton</keyword>
<dbReference type="Proteomes" id="UP000237271">
    <property type="component" value="Unassembled WGS sequence"/>
</dbReference>
<dbReference type="PROSITE" id="PS50003">
    <property type="entry name" value="PH_DOMAIN"/>
    <property type="match status" value="1"/>
</dbReference>
<evidence type="ECO:0000313" key="13">
    <source>
        <dbReference type="EMBL" id="POM57993.1"/>
    </source>
</evidence>
<evidence type="ECO:0008006" key="15">
    <source>
        <dbReference type="Google" id="ProtNLM"/>
    </source>
</evidence>
<dbReference type="InterPro" id="IPR000306">
    <property type="entry name" value="Znf_FYVE"/>
</dbReference>
<dbReference type="InterPro" id="IPR051092">
    <property type="entry name" value="FYVE_RhoGEF_PH"/>
</dbReference>
<dbReference type="InterPro" id="IPR017455">
    <property type="entry name" value="Znf_FYVE-rel"/>
</dbReference>
<dbReference type="AlphaFoldDB" id="A0A2P4WXF7"/>
<name>A0A2P4WXF7_9STRA</name>
<comment type="subcellular location">
    <subcellularLocation>
        <location evidence="1">Cytoplasm</location>
        <location evidence="1">Cytoskeleton</location>
    </subcellularLocation>
</comment>
<keyword evidence="3" id="KW-0344">Guanine-nucleotide releasing factor</keyword>
<keyword evidence="14" id="KW-1185">Reference proteome</keyword>
<keyword evidence="6" id="KW-0862">Zinc</keyword>
<dbReference type="Pfam" id="PF01363">
    <property type="entry name" value="FYVE"/>
    <property type="match status" value="1"/>
</dbReference>
<dbReference type="Pfam" id="PF00621">
    <property type="entry name" value="RhoGEF"/>
    <property type="match status" value="1"/>
</dbReference>
<dbReference type="Gene3D" id="1.20.900.10">
    <property type="entry name" value="Dbl homology (DH) domain"/>
    <property type="match status" value="1"/>
</dbReference>
<organism evidence="13 14">
    <name type="scientific">Phytophthora palmivora</name>
    <dbReference type="NCBI Taxonomy" id="4796"/>
    <lineage>
        <taxon>Eukaryota</taxon>
        <taxon>Sar</taxon>
        <taxon>Stramenopiles</taxon>
        <taxon>Oomycota</taxon>
        <taxon>Peronosporomycetes</taxon>
        <taxon>Peronosporales</taxon>
        <taxon>Peronosporaceae</taxon>
        <taxon>Phytophthora</taxon>
    </lineage>
</organism>
<reference evidence="13 14" key="1">
    <citation type="journal article" date="2017" name="Genome Biol. Evol.">
        <title>Phytophthora megakarya and P. palmivora, closely related causal agents of cacao black pod rot, underwent increases in genome sizes and gene numbers by different mechanisms.</title>
        <authorList>
            <person name="Ali S.S."/>
            <person name="Shao J."/>
            <person name="Lary D.J."/>
            <person name="Kronmiller B."/>
            <person name="Shen D."/>
            <person name="Strem M.D."/>
            <person name="Amoako-Attah I."/>
            <person name="Akrofi A.Y."/>
            <person name="Begoude B.A."/>
            <person name="Ten Hoopen G.M."/>
            <person name="Coulibaly K."/>
            <person name="Kebe B.I."/>
            <person name="Melnick R.L."/>
            <person name="Guiltinan M.J."/>
            <person name="Tyler B.M."/>
            <person name="Meinhardt L.W."/>
            <person name="Bailey B.A."/>
        </authorList>
    </citation>
    <scope>NUCLEOTIDE SEQUENCE [LARGE SCALE GENOMIC DNA]</scope>
    <source>
        <strain evidence="14">sbr112.9</strain>
    </source>
</reference>
<evidence type="ECO:0000256" key="8">
    <source>
        <dbReference type="PROSITE-ProRule" id="PRU00091"/>
    </source>
</evidence>
<dbReference type="Gene3D" id="3.30.40.10">
    <property type="entry name" value="Zinc/RING finger domain, C3HC4 (zinc finger)"/>
    <property type="match status" value="1"/>
</dbReference>
<dbReference type="PROSITE" id="PS50178">
    <property type="entry name" value="ZF_FYVE"/>
    <property type="match status" value="1"/>
</dbReference>
<evidence type="ECO:0000259" key="11">
    <source>
        <dbReference type="PROSITE" id="PS50010"/>
    </source>
</evidence>
<dbReference type="GO" id="GO:0005085">
    <property type="term" value="F:guanyl-nucleotide exchange factor activity"/>
    <property type="evidence" value="ECO:0007669"/>
    <property type="project" value="UniProtKB-KW"/>
</dbReference>
<evidence type="ECO:0000256" key="3">
    <source>
        <dbReference type="ARBA" id="ARBA00022658"/>
    </source>
</evidence>
<evidence type="ECO:0000256" key="1">
    <source>
        <dbReference type="ARBA" id="ARBA00004245"/>
    </source>
</evidence>
<comment type="caution">
    <text evidence="13">The sequence shown here is derived from an EMBL/GenBank/DDBJ whole genome shotgun (WGS) entry which is preliminary data.</text>
</comment>
<keyword evidence="5 8" id="KW-0863">Zinc-finger</keyword>
<dbReference type="PANTHER" id="PTHR12673">
    <property type="entry name" value="FACIOGENITAL DYSPLASIA PROTEIN"/>
    <property type="match status" value="1"/>
</dbReference>
<gene>
    <name evidence="13" type="ORF">PHPALM_37418</name>
</gene>
<evidence type="ECO:0000256" key="6">
    <source>
        <dbReference type="ARBA" id="ARBA00022833"/>
    </source>
</evidence>